<evidence type="ECO:0000313" key="5">
    <source>
        <dbReference type="Proteomes" id="UP000316429"/>
    </source>
</evidence>
<dbReference type="PANTHER" id="PTHR44757">
    <property type="entry name" value="DIGUANYLATE CYCLASE DGCP"/>
    <property type="match status" value="1"/>
</dbReference>
<keyword evidence="5" id="KW-1185">Reference proteome</keyword>
<dbReference type="InterPro" id="IPR035919">
    <property type="entry name" value="EAL_sf"/>
</dbReference>
<dbReference type="InterPro" id="IPR043128">
    <property type="entry name" value="Rev_trsase/Diguanyl_cyclase"/>
</dbReference>
<dbReference type="InterPro" id="IPR007892">
    <property type="entry name" value="CHASE4"/>
</dbReference>
<organism evidence="4 5">
    <name type="scientific">Rhizobium glycinendophyticum</name>
    <dbReference type="NCBI Taxonomy" id="2589807"/>
    <lineage>
        <taxon>Bacteria</taxon>
        <taxon>Pseudomonadati</taxon>
        <taxon>Pseudomonadota</taxon>
        <taxon>Alphaproteobacteria</taxon>
        <taxon>Hyphomicrobiales</taxon>
        <taxon>Rhizobiaceae</taxon>
        <taxon>Rhizobium/Agrobacterium group</taxon>
        <taxon>Rhizobium</taxon>
    </lineage>
</organism>
<dbReference type="SUPFAM" id="SSF141868">
    <property type="entry name" value="EAL domain-like"/>
    <property type="match status" value="1"/>
</dbReference>
<dbReference type="PROSITE" id="PS50883">
    <property type="entry name" value="EAL"/>
    <property type="match status" value="1"/>
</dbReference>
<evidence type="ECO:0000256" key="1">
    <source>
        <dbReference type="SAM" id="Phobius"/>
    </source>
</evidence>
<dbReference type="CDD" id="cd01949">
    <property type="entry name" value="GGDEF"/>
    <property type="match status" value="1"/>
</dbReference>
<dbReference type="InterPro" id="IPR001633">
    <property type="entry name" value="EAL_dom"/>
</dbReference>
<protein>
    <submittedName>
        <fullName evidence="4">EAL domain-containing protein</fullName>
    </submittedName>
</protein>
<dbReference type="EMBL" id="VFYP01000003">
    <property type="protein sequence ID" value="TPP06840.1"/>
    <property type="molecule type" value="Genomic_DNA"/>
</dbReference>
<feature type="transmembrane region" description="Helical" evidence="1">
    <location>
        <begin position="244"/>
        <end position="262"/>
    </location>
</feature>
<dbReference type="InterPro" id="IPR000160">
    <property type="entry name" value="GGDEF_dom"/>
</dbReference>
<dbReference type="CDD" id="cd01948">
    <property type="entry name" value="EAL"/>
    <property type="match status" value="1"/>
</dbReference>
<dbReference type="Pfam" id="PF05228">
    <property type="entry name" value="CHASE4"/>
    <property type="match status" value="1"/>
</dbReference>
<dbReference type="SUPFAM" id="SSF55073">
    <property type="entry name" value="Nucleotide cyclase"/>
    <property type="match status" value="1"/>
</dbReference>
<dbReference type="InterPro" id="IPR029787">
    <property type="entry name" value="Nucleotide_cyclase"/>
</dbReference>
<evidence type="ECO:0000259" key="3">
    <source>
        <dbReference type="PROSITE" id="PS50887"/>
    </source>
</evidence>
<comment type="caution">
    <text evidence="4">The sequence shown here is derived from an EMBL/GenBank/DDBJ whole genome shotgun (WGS) entry which is preliminary data.</text>
</comment>
<sequence>MLLVFAMLAVMVTLIVLTALDRVASNANHLDEERSRETLLGAVQTFKFQLGATLNDYAAWDDAAENVYTTPDADWVNSNFGDMTFESELFDVAMVLDQDGRPGMAYSDGVSLGKATRGYLPHDVSILFDQVRSGQSGDVPQALGFVRTLKGIGAAGVALIRKKSGAVESDPQKRRYLLFIRHMSPDKANRISSAYGLPDLVLAPPSTRSTHSVAIVSTSGTRLASLTWKPRAPGDISRDQVEPLVRSALILIAVYCLLLFIIGNSVVRRLRSDEAAAVKLARTDRLSGLANRDGLQVLLEQALQQARSGEGDVVLLYLDLDGFKEVNDAYGHAVGDSLIRAVSAGLEVLVGEDATIARIGGDEFAIVFFGAEAQARAISVAEAILEFFGEPLTLGERVVSVGCSLGLAVSIEGAIDGGELTRQADMAMYASKDGGRGRWTAYHPQMDEERETRNQLALDLRSAIENDEITVVYQPVVDSATFELVSIEALARWNRRGHGPVSPEIFIPIAETSGLIDRLGLSVLSQSLTQLTSWPGLKLSVNISPGQFRDPAFTGHVADLFRRTGIEPHRVVLEMTETYFIQNAERARTVLERLRKIGVQIALDDFGAGFSSVGYLRQFGFDRMKIDKSLVQSLGQGHKAIEMLQATVALARSLDVPVTAEGVETDQQAVNLRLAGCDQLQGYLFGRPCSAADIDALRLRPMELRAKAAAIAFGHPPLETSFPR</sequence>
<dbReference type="AlphaFoldDB" id="A0A504TZJ8"/>
<dbReference type="PROSITE" id="PS50887">
    <property type="entry name" value="GGDEF"/>
    <property type="match status" value="1"/>
</dbReference>
<dbReference type="PANTHER" id="PTHR44757:SF2">
    <property type="entry name" value="BIOFILM ARCHITECTURE MAINTENANCE PROTEIN MBAA"/>
    <property type="match status" value="1"/>
</dbReference>
<dbReference type="Gene3D" id="3.30.70.270">
    <property type="match status" value="1"/>
</dbReference>
<dbReference type="SMART" id="SM00267">
    <property type="entry name" value="GGDEF"/>
    <property type="match status" value="1"/>
</dbReference>
<reference evidence="4 5" key="1">
    <citation type="submission" date="2019-06" db="EMBL/GenBank/DDBJ databases">
        <title>Rhizobium sp. CL12 isolated from roots of soybean.</title>
        <authorList>
            <person name="Wang C."/>
        </authorList>
    </citation>
    <scope>NUCLEOTIDE SEQUENCE [LARGE SCALE GENOMIC DNA]</scope>
    <source>
        <strain evidence="4 5">CL12</strain>
    </source>
</reference>
<dbReference type="OrthoDB" id="9814202at2"/>
<keyword evidence="1" id="KW-0472">Membrane</keyword>
<name>A0A504TZJ8_9HYPH</name>
<proteinExistence type="predicted"/>
<dbReference type="Pfam" id="PF00563">
    <property type="entry name" value="EAL"/>
    <property type="match status" value="1"/>
</dbReference>
<evidence type="ECO:0000313" key="4">
    <source>
        <dbReference type="EMBL" id="TPP06840.1"/>
    </source>
</evidence>
<keyword evidence="1" id="KW-0812">Transmembrane</keyword>
<dbReference type="Gene3D" id="3.20.20.450">
    <property type="entry name" value="EAL domain"/>
    <property type="match status" value="1"/>
</dbReference>
<dbReference type="Pfam" id="PF00990">
    <property type="entry name" value="GGDEF"/>
    <property type="match status" value="1"/>
</dbReference>
<dbReference type="Proteomes" id="UP000316429">
    <property type="component" value="Unassembled WGS sequence"/>
</dbReference>
<dbReference type="SMART" id="SM00052">
    <property type="entry name" value="EAL"/>
    <property type="match status" value="1"/>
</dbReference>
<dbReference type="InterPro" id="IPR052155">
    <property type="entry name" value="Biofilm_reg_signaling"/>
</dbReference>
<evidence type="ECO:0000259" key="2">
    <source>
        <dbReference type="PROSITE" id="PS50883"/>
    </source>
</evidence>
<dbReference type="NCBIfam" id="TIGR00254">
    <property type="entry name" value="GGDEF"/>
    <property type="match status" value="1"/>
</dbReference>
<accession>A0A504TZJ8</accession>
<keyword evidence="1" id="KW-1133">Transmembrane helix</keyword>
<gene>
    <name evidence="4" type="ORF">FJQ55_17505</name>
</gene>
<feature type="domain" description="GGDEF" evidence="3">
    <location>
        <begin position="311"/>
        <end position="444"/>
    </location>
</feature>
<feature type="domain" description="EAL" evidence="2">
    <location>
        <begin position="453"/>
        <end position="702"/>
    </location>
</feature>